<dbReference type="RefSeq" id="WP_184886599.1">
    <property type="nucleotide sequence ID" value="NZ_BOOV01000006.1"/>
</dbReference>
<evidence type="ECO:0000256" key="1">
    <source>
        <dbReference type="SAM" id="MobiDB-lite"/>
    </source>
</evidence>
<evidence type="ECO:0000313" key="4">
    <source>
        <dbReference type="Proteomes" id="UP000542210"/>
    </source>
</evidence>
<keyword evidence="2" id="KW-0812">Transmembrane</keyword>
<evidence type="ECO:0000256" key="2">
    <source>
        <dbReference type="SAM" id="Phobius"/>
    </source>
</evidence>
<sequence>MNRSRASTAMRIAVLSVGLALIALAVYFIAIGLDKADKLASVLSALTGLTGLALSWYATMRPSRSQPACPPDNEPPPAQAPPATREDGVHNVISGSVHGPVIQGRDFTGPLTLGPHPPPPPHDDTPPR</sequence>
<gene>
    <name evidence="3" type="ORF">BJ982_006663</name>
</gene>
<name>A0A7W7DE00_9ACTN</name>
<feature type="transmembrane region" description="Helical" evidence="2">
    <location>
        <begin position="39"/>
        <end position="58"/>
    </location>
</feature>
<keyword evidence="2" id="KW-0472">Membrane</keyword>
<accession>A0A7W7DE00</accession>
<keyword evidence="2" id="KW-1133">Transmembrane helix</keyword>
<protein>
    <submittedName>
        <fullName evidence="3">Uncharacterized protein</fullName>
    </submittedName>
</protein>
<feature type="transmembrane region" description="Helical" evidence="2">
    <location>
        <begin position="12"/>
        <end position="33"/>
    </location>
</feature>
<reference evidence="3 4" key="1">
    <citation type="submission" date="2020-08" db="EMBL/GenBank/DDBJ databases">
        <title>Sequencing the genomes of 1000 actinobacteria strains.</title>
        <authorList>
            <person name="Klenk H.-P."/>
        </authorList>
    </citation>
    <scope>NUCLEOTIDE SEQUENCE [LARGE SCALE GENOMIC DNA]</scope>
    <source>
        <strain evidence="3 4">DSM 45784</strain>
    </source>
</reference>
<evidence type="ECO:0000313" key="3">
    <source>
        <dbReference type="EMBL" id="MBB4705119.1"/>
    </source>
</evidence>
<dbReference type="EMBL" id="JACHND010000001">
    <property type="protein sequence ID" value="MBB4705119.1"/>
    <property type="molecule type" value="Genomic_DNA"/>
</dbReference>
<feature type="compositionally biased region" description="Pro residues" evidence="1">
    <location>
        <begin position="68"/>
        <end position="80"/>
    </location>
</feature>
<proteinExistence type="predicted"/>
<organism evidence="3 4">
    <name type="scientific">Sphaerisporangium siamense</name>
    <dbReference type="NCBI Taxonomy" id="795645"/>
    <lineage>
        <taxon>Bacteria</taxon>
        <taxon>Bacillati</taxon>
        <taxon>Actinomycetota</taxon>
        <taxon>Actinomycetes</taxon>
        <taxon>Streptosporangiales</taxon>
        <taxon>Streptosporangiaceae</taxon>
        <taxon>Sphaerisporangium</taxon>
    </lineage>
</organism>
<feature type="region of interest" description="Disordered" evidence="1">
    <location>
        <begin position="62"/>
        <end position="128"/>
    </location>
</feature>
<dbReference type="AlphaFoldDB" id="A0A7W7DE00"/>
<keyword evidence="4" id="KW-1185">Reference proteome</keyword>
<dbReference type="Proteomes" id="UP000542210">
    <property type="component" value="Unassembled WGS sequence"/>
</dbReference>
<comment type="caution">
    <text evidence="3">The sequence shown here is derived from an EMBL/GenBank/DDBJ whole genome shotgun (WGS) entry which is preliminary data.</text>
</comment>